<dbReference type="InterPro" id="IPR003497">
    <property type="entry name" value="BRO_N_domain"/>
</dbReference>
<dbReference type="EMBL" id="FNJQ01000004">
    <property type="protein sequence ID" value="SDO99543.1"/>
    <property type="molecule type" value="Genomic_DNA"/>
</dbReference>
<organism evidence="2 3">
    <name type="scientific">Selenomonas ruminantium</name>
    <dbReference type="NCBI Taxonomy" id="971"/>
    <lineage>
        <taxon>Bacteria</taxon>
        <taxon>Bacillati</taxon>
        <taxon>Bacillota</taxon>
        <taxon>Negativicutes</taxon>
        <taxon>Selenomonadales</taxon>
        <taxon>Selenomonadaceae</taxon>
        <taxon>Selenomonas</taxon>
    </lineage>
</organism>
<dbReference type="AlphaFoldDB" id="A0A1H0P3K1"/>
<name>A0A1H0P3K1_SELRU</name>
<sequence length="260" mass="29462">MNEIKIWNFEDSAVRTLTIGKEVFFVGKDVAEILGYTNPRKAIADHVDVEDKGVTKCDTLGGMQDLTVINESGLYSLILGSKLPAAKRFKRWVTSDVLPSIHKHGLYAMDEILENPDIAINALMALKAEREKAKALENTVAVQNQQIAELRPKASYYDVVLNCKDLVPISTIAKDYGWSAKHMNAYLHDRGIQYRQGDIWLLYQKYAERGYTSTKTHTYPGNDGEIHSRVHTYWTQQGRLFLYGTLKADNILPVIEREIA</sequence>
<protein>
    <submittedName>
        <fullName evidence="2">Prophage antirepressor</fullName>
    </submittedName>
</protein>
<dbReference type="OrthoDB" id="9812611at2"/>
<feature type="domain" description="Bro-N" evidence="1">
    <location>
        <begin position="1"/>
        <end position="105"/>
    </location>
</feature>
<evidence type="ECO:0000313" key="2">
    <source>
        <dbReference type="EMBL" id="SDO99543.1"/>
    </source>
</evidence>
<dbReference type="Proteomes" id="UP000182412">
    <property type="component" value="Unassembled WGS sequence"/>
</dbReference>
<dbReference type="PANTHER" id="PTHR36180:SF2">
    <property type="entry name" value="BRO FAMILY PROTEIN"/>
    <property type="match status" value="1"/>
</dbReference>
<evidence type="ECO:0000313" key="3">
    <source>
        <dbReference type="Proteomes" id="UP000182412"/>
    </source>
</evidence>
<dbReference type="PROSITE" id="PS51750">
    <property type="entry name" value="BRO_N"/>
    <property type="match status" value="1"/>
</dbReference>
<dbReference type="GO" id="GO:0003677">
    <property type="term" value="F:DNA binding"/>
    <property type="evidence" value="ECO:0007669"/>
    <property type="project" value="InterPro"/>
</dbReference>
<dbReference type="Pfam" id="PF02498">
    <property type="entry name" value="Bro-N"/>
    <property type="match status" value="1"/>
</dbReference>
<dbReference type="SMART" id="SM01040">
    <property type="entry name" value="Bro-N"/>
    <property type="match status" value="1"/>
</dbReference>
<dbReference type="RefSeq" id="WP_074571447.1">
    <property type="nucleotide sequence ID" value="NZ_FNJQ01000004.1"/>
</dbReference>
<evidence type="ECO:0000259" key="1">
    <source>
        <dbReference type="PROSITE" id="PS51750"/>
    </source>
</evidence>
<proteinExistence type="predicted"/>
<reference evidence="2 3" key="1">
    <citation type="submission" date="2016-10" db="EMBL/GenBank/DDBJ databases">
        <authorList>
            <person name="de Groot N.N."/>
        </authorList>
    </citation>
    <scope>NUCLEOTIDE SEQUENCE [LARGE SCALE GENOMIC DNA]</scope>
    <source>
        <strain evidence="2 3">S137</strain>
    </source>
</reference>
<gene>
    <name evidence="2" type="ORF">SAMN05216366_10495</name>
</gene>
<accession>A0A1H0P3K1</accession>
<dbReference type="Pfam" id="PF03374">
    <property type="entry name" value="ANT"/>
    <property type="match status" value="1"/>
</dbReference>
<dbReference type="PANTHER" id="PTHR36180">
    <property type="entry name" value="DNA-BINDING PROTEIN-RELATED-RELATED"/>
    <property type="match status" value="1"/>
</dbReference>
<dbReference type="InterPro" id="IPR005039">
    <property type="entry name" value="Ant_C"/>
</dbReference>